<dbReference type="Proteomes" id="UP001059596">
    <property type="component" value="Unassembled WGS sequence"/>
</dbReference>
<organism evidence="2 3">
    <name type="scientific">Drosophila gunungcola</name>
    <name type="common">fruit fly</name>
    <dbReference type="NCBI Taxonomy" id="103775"/>
    <lineage>
        <taxon>Eukaryota</taxon>
        <taxon>Metazoa</taxon>
        <taxon>Ecdysozoa</taxon>
        <taxon>Arthropoda</taxon>
        <taxon>Hexapoda</taxon>
        <taxon>Insecta</taxon>
        <taxon>Pterygota</taxon>
        <taxon>Neoptera</taxon>
        <taxon>Endopterygota</taxon>
        <taxon>Diptera</taxon>
        <taxon>Brachycera</taxon>
        <taxon>Muscomorpha</taxon>
        <taxon>Ephydroidea</taxon>
        <taxon>Drosophilidae</taxon>
        <taxon>Drosophila</taxon>
        <taxon>Sophophora</taxon>
    </lineage>
</organism>
<feature type="transmembrane region" description="Helical" evidence="1">
    <location>
        <begin position="95"/>
        <end position="119"/>
    </location>
</feature>
<protein>
    <submittedName>
        <fullName evidence="2">Uncharacterized protein</fullName>
    </submittedName>
</protein>
<keyword evidence="1" id="KW-1133">Transmembrane helix</keyword>
<evidence type="ECO:0000256" key="1">
    <source>
        <dbReference type="SAM" id="Phobius"/>
    </source>
</evidence>
<dbReference type="AlphaFoldDB" id="A0A9P9YNH3"/>
<gene>
    <name evidence="2" type="ORF">M5D96_007125</name>
</gene>
<proteinExistence type="predicted"/>
<dbReference type="EMBL" id="JAMKOV010000005">
    <property type="protein sequence ID" value="KAI8039704.1"/>
    <property type="molecule type" value="Genomic_DNA"/>
</dbReference>
<feature type="transmembrane region" description="Helical" evidence="1">
    <location>
        <begin position="43"/>
        <end position="64"/>
    </location>
</feature>
<evidence type="ECO:0000313" key="3">
    <source>
        <dbReference type="Proteomes" id="UP001059596"/>
    </source>
</evidence>
<name>A0A9P9YNH3_9MUSC</name>
<sequence>MERGSNKDFRREEGEWQNDGSFPAVFHEFVSKNVSMPSDLGQLIAYVLLLVVSWYTLLFAFRFLISLVKPVLVVLVAFFIFQCLRSYQLGGIIDLVFTILGQVANLVTTILAKVMELIVRALG</sequence>
<keyword evidence="1" id="KW-0472">Membrane</keyword>
<keyword evidence="1" id="KW-0812">Transmembrane</keyword>
<keyword evidence="3" id="KW-1185">Reference proteome</keyword>
<accession>A0A9P9YNH3</accession>
<reference evidence="2" key="1">
    <citation type="journal article" date="2023" name="Genome Biol. Evol.">
        <title>Long-read-based Genome Assembly of Drosophila gunungcola Reveals Fewer Chemosensory Genes in Flower-breeding Species.</title>
        <authorList>
            <person name="Negi A."/>
            <person name="Liao B.Y."/>
            <person name="Yeh S.D."/>
        </authorList>
    </citation>
    <scope>NUCLEOTIDE SEQUENCE</scope>
    <source>
        <strain evidence="2">Sukarami</strain>
    </source>
</reference>
<dbReference type="OrthoDB" id="8028675at2759"/>
<comment type="caution">
    <text evidence="2">The sequence shown here is derived from an EMBL/GenBank/DDBJ whole genome shotgun (WGS) entry which is preliminary data.</text>
</comment>
<evidence type="ECO:0000313" key="2">
    <source>
        <dbReference type="EMBL" id="KAI8039704.1"/>
    </source>
</evidence>